<evidence type="ECO:0000256" key="11">
    <source>
        <dbReference type="SAM" id="MobiDB-lite"/>
    </source>
</evidence>
<dbReference type="Gene3D" id="1.20.5.100">
    <property type="entry name" value="Cytochrome c1, transmembrane anchor, C-terminal"/>
    <property type="match status" value="1"/>
</dbReference>
<feature type="binding site" evidence="10">
    <location>
        <position position="128"/>
    </location>
    <ligand>
        <name>NAD(+)</name>
        <dbReference type="ChEBI" id="CHEBI:57540"/>
    </ligand>
</feature>
<dbReference type="Pfam" id="PF00984">
    <property type="entry name" value="UDPG_MGDP_dh"/>
    <property type="match status" value="1"/>
</dbReference>
<evidence type="ECO:0000256" key="1">
    <source>
        <dbReference type="ARBA" id="ARBA00004701"/>
    </source>
</evidence>
<feature type="region of interest" description="Disordered" evidence="11">
    <location>
        <begin position="443"/>
        <end position="496"/>
    </location>
</feature>
<dbReference type="PIRSF" id="PIRSF000124">
    <property type="entry name" value="UDPglc_GDPman_dh"/>
    <property type="match status" value="1"/>
</dbReference>
<evidence type="ECO:0000313" key="14">
    <source>
        <dbReference type="Proteomes" id="UP000218165"/>
    </source>
</evidence>
<feature type="binding site" evidence="10">
    <location>
        <position position="275"/>
    </location>
    <ligand>
        <name>NAD(+)</name>
        <dbReference type="ChEBI" id="CHEBI:57540"/>
    </ligand>
</feature>
<feature type="binding site" evidence="9">
    <location>
        <begin position="261"/>
        <end position="265"/>
    </location>
    <ligand>
        <name>substrate</name>
    </ligand>
</feature>
<dbReference type="PANTHER" id="PTHR43750">
    <property type="entry name" value="UDP-GLUCOSE 6-DEHYDROGENASE TUAD"/>
    <property type="match status" value="1"/>
</dbReference>
<dbReference type="AlphaFoldDB" id="A0A291GJ42"/>
<dbReference type="InterPro" id="IPR028357">
    <property type="entry name" value="UDPglc_DH_bac"/>
</dbReference>
<evidence type="ECO:0000256" key="2">
    <source>
        <dbReference type="ARBA" id="ARBA00006601"/>
    </source>
</evidence>
<feature type="binding site" evidence="10">
    <location>
        <position position="33"/>
    </location>
    <ligand>
        <name>NAD(+)</name>
        <dbReference type="ChEBI" id="CHEBI:57540"/>
    </ligand>
</feature>
<dbReference type="SUPFAM" id="SSF48179">
    <property type="entry name" value="6-phosphogluconate dehydrogenase C-terminal domain-like"/>
    <property type="match status" value="1"/>
</dbReference>
<dbReference type="GO" id="GO:0006065">
    <property type="term" value="P:UDP-glucuronate biosynthetic process"/>
    <property type="evidence" value="ECO:0007669"/>
    <property type="project" value="UniProtKB-UniPathway"/>
</dbReference>
<dbReference type="InterPro" id="IPR036220">
    <property type="entry name" value="UDP-Glc/GDP-Man_DH_C_sf"/>
</dbReference>
<proteinExistence type="inferred from homology"/>
<organism evidence="13 14">
    <name type="scientific">Brachybacterium vulturis</name>
    <dbReference type="NCBI Taxonomy" id="2017484"/>
    <lineage>
        <taxon>Bacteria</taxon>
        <taxon>Bacillati</taxon>
        <taxon>Actinomycetota</taxon>
        <taxon>Actinomycetes</taxon>
        <taxon>Micrococcales</taxon>
        <taxon>Dermabacteraceae</taxon>
        <taxon>Brachybacterium</taxon>
    </lineage>
</organism>
<gene>
    <name evidence="13" type="ORF">CFK38_01655</name>
</gene>
<evidence type="ECO:0000256" key="4">
    <source>
        <dbReference type="ARBA" id="ARBA00023002"/>
    </source>
</evidence>
<evidence type="ECO:0000256" key="7">
    <source>
        <dbReference type="PIRNR" id="PIRNR000124"/>
    </source>
</evidence>
<feature type="compositionally biased region" description="Basic and acidic residues" evidence="11">
    <location>
        <begin position="481"/>
        <end position="490"/>
    </location>
</feature>
<evidence type="ECO:0000256" key="9">
    <source>
        <dbReference type="PIRSR" id="PIRSR500134-2"/>
    </source>
</evidence>
<dbReference type="GO" id="GO:0003979">
    <property type="term" value="F:UDP-glucose 6-dehydrogenase activity"/>
    <property type="evidence" value="ECO:0007669"/>
    <property type="project" value="UniProtKB-EC"/>
</dbReference>
<dbReference type="InterPro" id="IPR014026">
    <property type="entry name" value="UDP-Glc/GDP-Man_DH_dimer"/>
</dbReference>
<accession>A0A291GJ42</accession>
<dbReference type="Pfam" id="PF03721">
    <property type="entry name" value="UDPG_MGDP_dh_N"/>
    <property type="match status" value="1"/>
</dbReference>
<keyword evidence="14" id="KW-1185">Reference proteome</keyword>
<dbReference type="PIRSF" id="PIRSF500134">
    <property type="entry name" value="UDPglc_DH_bac"/>
    <property type="match status" value="1"/>
</dbReference>
<feature type="binding site" evidence="9">
    <location>
        <position position="269"/>
    </location>
    <ligand>
        <name>substrate</name>
    </ligand>
</feature>
<dbReference type="NCBIfam" id="TIGR03026">
    <property type="entry name" value="NDP-sugDHase"/>
    <property type="match status" value="1"/>
</dbReference>
<dbReference type="SUPFAM" id="SSF51735">
    <property type="entry name" value="NAD(P)-binding Rossmann-fold domains"/>
    <property type="match status" value="1"/>
</dbReference>
<dbReference type="InterPro" id="IPR014027">
    <property type="entry name" value="UDP-Glc/GDP-Man_DH_C"/>
</dbReference>
<dbReference type="InterPro" id="IPR036291">
    <property type="entry name" value="NAD(P)-bd_dom_sf"/>
</dbReference>
<dbReference type="PANTHER" id="PTHR43750:SF3">
    <property type="entry name" value="UDP-GLUCOSE 6-DEHYDROGENASE TUAD"/>
    <property type="match status" value="1"/>
</dbReference>
<feature type="binding site" evidence="10">
    <location>
        <position position="38"/>
    </location>
    <ligand>
        <name>NAD(+)</name>
        <dbReference type="ChEBI" id="CHEBI:57540"/>
    </ligand>
</feature>
<dbReference type="SMART" id="SM00984">
    <property type="entry name" value="UDPG_MGDP_dh_C"/>
    <property type="match status" value="1"/>
</dbReference>
<feature type="binding site" evidence="10">
    <location>
        <position position="158"/>
    </location>
    <ligand>
        <name>NAD(+)</name>
        <dbReference type="ChEBI" id="CHEBI:57540"/>
    </ligand>
</feature>
<evidence type="ECO:0000256" key="3">
    <source>
        <dbReference type="ARBA" id="ARBA00012954"/>
    </source>
</evidence>
<dbReference type="InterPro" id="IPR001732">
    <property type="entry name" value="UDP-Glc/GDP-Man_DH_N"/>
</dbReference>
<feature type="compositionally biased region" description="Basic and acidic residues" evidence="11">
    <location>
        <begin position="455"/>
        <end position="466"/>
    </location>
</feature>
<dbReference type="OrthoDB" id="5193947at2"/>
<dbReference type="SUPFAM" id="SSF52413">
    <property type="entry name" value="UDP-glucose/GDP-mannose dehydrogenase C-terminal domain"/>
    <property type="match status" value="1"/>
</dbReference>
<evidence type="ECO:0000313" key="13">
    <source>
        <dbReference type="EMBL" id="ATG50369.1"/>
    </source>
</evidence>
<sequence>MTTTTLSVIGVGYLGAVHAASMAELGHEVIGLDIDAERVAALQAGIPPFHEPGFADILARGLATGRLRFTTDYADLAGAEVHFLGLGTPQRADGFGADLSHLETAVDALAEVLPSRSGAPTLVVGKSTVPAGTARLLGERLAHLEGVQLVWNPEFLREGFAVQDTLDPDRLVYGVHDREDAAAEQAIAMLDGVYARILENQPPRLVMGYEAAELVKTSANAFLATKISFINAVSEMCEVTGADVTDVARAVGMDDRIGAKFLRAGVGFGGGCLPKDLRAFIASAEEHGVGEALGFLREVDAINDRRRGRVVELARELLGDLHGRRVTVLGAAFKPDSDDVRDSPALDVATRLRAAGAEVTVTDPEGLENARPRMDGLAELEPDLDTALQGAELTVLLTEWSQYRELDPARAGALVTAPRMIDGRNVLDPQQWRAAGWTLRSLGRADALPAPRPGATDRPETGEPEARQPGTDEPGTGEPGTRSEDARHVEPVPALV</sequence>
<keyword evidence="4 7" id="KW-0560">Oxidoreductase</keyword>
<feature type="binding site" evidence="10">
    <location>
        <position position="88"/>
    </location>
    <ligand>
        <name>NAD(+)</name>
        <dbReference type="ChEBI" id="CHEBI:57540"/>
    </ligand>
</feature>
<feature type="binding site" evidence="9">
    <location>
        <position position="216"/>
    </location>
    <ligand>
        <name>substrate</name>
    </ligand>
</feature>
<evidence type="ECO:0000256" key="5">
    <source>
        <dbReference type="ARBA" id="ARBA00023027"/>
    </source>
</evidence>
<dbReference type="GO" id="GO:0000271">
    <property type="term" value="P:polysaccharide biosynthetic process"/>
    <property type="evidence" value="ECO:0007669"/>
    <property type="project" value="InterPro"/>
</dbReference>
<dbReference type="UniPathway" id="UPA00038">
    <property type="reaction ID" value="UER00491"/>
</dbReference>
<comment type="catalytic activity">
    <reaction evidence="6 7">
        <text>UDP-alpha-D-glucose + 2 NAD(+) + H2O = UDP-alpha-D-glucuronate + 2 NADH + 3 H(+)</text>
        <dbReference type="Rhea" id="RHEA:23596"/>
        <dbReference type="ChEBI" id="CHEBI:15377"/>
        <dbReference type="ChEBI" id="CHEBI:15378"/>
        <dbReference type="ChEBI" id="CHEBI:57540"/>
        <dbReference type="ChEBI" id="CHEBI:57945"/>
        <dbReference type="ChEBI" id="CHEBI:58052"/>
        <dbReference type="ChEBI" id="CHEBI:58885"/>
        <dbReference type="EC" id="1.1.1.22"/>
    </reaction>
</comment>
<evidence type="ECO:0000259" key="12">
    <source>
        <dbReference type="SMART" id="SM00984"/>
    </source>
</evidence>
<comment type="similarity">
    <text evidence="2 7">Belongs to the UDP-glucose/GDP-mannose dehydrogenase family.</text>
</comment>
<evidence type="ECO:0000256" key="10">
    <source>
        <dbReference type="PIRSR" id="PIRSR500134-3"/>
    </source>
</evidence>
<keyword evidence="5 7" id="KW-0520">NAD</keyword>
<dbReference type="InterPro" id="IPR017476">
    <property type="entry name" value="UDP-Glc/GDP-Man"/>
</dbReference>
<name>A0A291GJ42_9MICO</name>
<dbReference type="EC" id="1.1.1.22" evidence="3 7"/>
<dbReference type="KEGG" id="brz:CFK38_01655"/>
<feature type="compositionally biased region" description="Low complexity" evidence="11">
    <location>
        <begin position="469"/>
        <end position="480"/>
    </location>
</feature>
<feature type="active site" description="Nucleophile" evidence="8">
    <location>
        <position position="272"/>
    </location>
</feature>
<dbReference type="Pfam" id="PF03720">
    <property type="entry name" value="UDPG_MGDP_dh_C"/>
    <property type="match status" value="1"/>
</dbReference>
<feature type="binding site" evidence="9">
    <location>
        <position position="334"/>
    </location>
    <ligand>
        <name>substrate</name>
    </ligand>
</feature>
<dbReference type="Proteomes" id="UP000218165">
    <property type="component" value="Chromosome"/>
</dbReference>
<reference evidence="14" key="1">
    <citation type="submission" date="2017-09" db="EMBL/GenBank/DDBJ databases">
        <title>Brachybacterium sp. VM2412.</title>
        <authorList>
            <person name="Tak E.J."/>
            <person name="Bae J.-W."/>
        </authorList>
    </citation>
    <scope>NUCLEOTIDE SEQUENCE [LARGE SCALE GENOMIC DNA]</scope>
    <source>
        <strain evidence="14">VM2412</strain>
    </source>
</reference>
<protein>
    <recommendedName>
        <fullName evidence="3 7">UDP-glucose 6-dehydrogenase</fullName>
        <ecNumber evidence="3 7">1.1.1.22</ecNumber>
    </recommendedName>
</protein>
<dbReference type="EMBL" id="CP023563">
    <property type="protein sequence ID" value="ATG50369.1"/>
    <property type="molecule type" value="Genomic_DNA"/>
</dbReference>
<dbReference type="GO" id="GO:0051287">
    <property type="term" value="F:NAD binding"/>
    <property type="evidence" value="ECO:0007669"/>
    <property type="project" value="InterPro"/>
</dbReference>
<feature type="binding site" evidence="9">
    <location>
        <begin position="155"/>
        <end position="158"/>
    </location>
    <ligand>
        <name>substrate</name>
    </ligand>
</feature>
<feature type="domain" description="UDP-glucose/GDP-mannose dehydrogenase C-terminal" evidence="12">
    <location>
        <begin position="327"/>
        <end position="429"/>
    </location>
</feature>
<dbReference type="Gene3D" id="3.40.50.720">
    <property type="entry name" value="NAD(P)-binding Rossmann-like Domain"/>
    <property type="match status" value="2"/>
</dbReference>
<comment type="pathway">
    <text evidence="1">Nucleotide-sugar biosynthesis; UDP-alpha-D-glucuronate biosynthesis; UDP-alpha-D-glucuronate from UDP-alpha-D-glucose: step 1/1.</text>
</comment>
<evidence type="ECO:0000256" key="6">
    <source>
        <dbReference type="ARBA" id="ARBA00047473"/>
    </source>
</evidence>
<feature type="binding site" evidence="10">
    <location>
        <position position="341"/>
    </location>
    <ligand>
        <name>NAD(+)</name>
        <dbReference type="ChEBI" id="CHEBI:57540"/>
    </ligand>
</feature>
<dbReference type="InterPro" id="IPR008927">
    <property type="entry name" value="6-PGluconate_DH-like_C_sf"/>
</dbReference>
<dbReference type="RefSeq" id="WP_096801509.1">
    <property type="nucleotide sequence ID" value="NZ_CP023563.1"/>
</dbReference>
<evidence type="ECO:0000256" key="8">
    <source>
        <dbReference type="PIRSR" id="PIRSR500134-1"/>
    </source>
</evidence>